<evidence type="ECO:0000313" key="1">
    <source>
        <dbReference type="EMBL" id="PNY14507.1"/>
    </source>
</evidence>
<proteinExistence type="predicted"/>
<reference evidence="1 2" key="2">
    <citation type="journal article" date="2017" name="Front. Plant Sci.">
        <title>Gene Classification and Mining of Molecular Markers Useful in Red Clover (Trifolium pratense) Breeding.</title>
        <authorList>
            <person name="Istvanek J."/>
            <person name="Dluhosova J."/>
            <person name="Dluhos P."/>
            <person name="Patkova L."/>
            <person name="Nedelnik J."/>
            <person name="Repkova J."/>
        </authorList>
    </citation>
    <scope>NUCLEOTIDE SEQUENCE [LARGE SCALE GENOMIC DNA]</scope>
    <source>
        <strain evidence="2">cv. Tatra</strain>
        <tissue evidence="1">Young leaves</tissue>
    </source>
</reference>
<name>A0A2K3PGU1_TRIPR</name>
<organism evidence="1 2">
    <name type="scientific">Trifolium pratense</name>
    <name type="common">Red clover</name>
    <dbReference type="NCBI Taxonomy" id="57577"/>
    <lineage>
        <taxon>Eukaryota</taxon>
        <taxon>Viridiplantae</taxon>
        <taxon>Streptophyta</taxon>
        <taxon>Embryophyta</taxon>
        <taxon>Tracheophyta</taxon>
        <taxon>Spermatophyta</taxon>
        <taxon>Magnoliopsida</taxon>
        <taxon>eudicotyledons</taxon>
        <taxon>Gunneridae</taxon>
        <taxon>Pentapetalae</taxon>
        <taxon>rosids</taxon>
        <taxon>fabids</taxon>
        <taxon>Fabales</taxon>
        <taxon>Fabaceae</taxon>
        <taxon>Papilionoideae</taxon>
        <taxon>50 kb inversion clade</taxon>
        <taxon>NPAAA clade</taxon>
        <taxon>Hologalegina</taxon>
        <taxon>IRL clade</taxon>
        <taxon>Trifolieae</taxon>
        <taxon>Trifolium</taxon>
    </lineage>
</organism>
<reference evidence="1 2" key="1">
    <citation type="journal article" date="2014" name="Am. J. Bot.">
        <title>Genome assembly and annotation for red clover (Trifolium pratense; Fabaceae).</title>
        <authorList>
            <person name="Istvanek J."/>
            <person name="Jaros M."/>
            <person name="Krenek A."/>
            <person name="Repkova J."/>
        </authorList>
    </citation>
    <scope>NUCLEOTIDE SEQUENCE [LARGE SCALE GENOMIC DNA]</scope>
    <source>
        <strain evidence="2">cv. Tatra</strain>
        <tissue evidence="1">Young leaves</tissue>
    </source>
</reference>
<comment type="caution">
    <text evidence="1">The sequence shown here is derived from an EMBL/GenBank/DDBJ whole genome shotgun (WGS) entry which is preliminary data.</text>
</comment>
<accession>A0A2K3PGU1</accession>
<evidence type="ECO:0000313" key="2">
    <source>
        <dbReference type="Proteomes" id="UP000236291"/>
    </source>
</evidence>
<sequence length="64" mass="7092">MCLLVENSFVEANEAVPPSELPLIILDEIGCLVQCSYLYRAQAIEVATILRHCKISKLDVDEDG</sequence>
<dbReference type="Proteomes" id="UP000236291">
    <property type="component" value="Unassembled WGS sequence"/>
</dbReference>
<dbReference type="EMBL" id="ASHM01006907">
    <property type="protein sequence ID" value="PNY14507.1"/>
    <property type="molecule type" value="Genomic_DNA"/>
</dbReference>
<protein>
    <submittedName>
        <fullName evidence="1">Uncharacterized protein</fullName>
    </submittedName>
</protein>
<dbReference type="ExpressionAtlas" id="A0A2K3PGU1">
    <property type="expression patterns" value="baseline"/>
</dbReference>
<gene>
    <name evidence="1" type="ORF">L195_g011188</name>
</gene>
<dbReference type="AlphaFoldDB" id="A0A2K3PGU1"/>